<dbReference type="OrthoDB" id="418748at2759"/>
<dbReference type="WBParaSite" id="HPBE_0001406801-mRNA-1">
    <property type="protein sequence ID" value="HPBE_0001406801-mRNA-1"/>
    <property type="gene ID" value="HPBE_0001406801"/>
</dbReference>
<protein>
    <submittedName>
        <fullName evidence="3">AP2/ERF domain-containing protein</fullName>
    </submittedName>
</protein>
<name>A0A183FZB4_HELPZ</name>
<evidence type="ECO:0000313" key="1">
    <source>
        <dbReference type="EMBL" id="VDO98383.1"/>
    </source>
</evidence>
<dbReference type="Proteomes" id="UP000050761">
    <property type="component" value="Unassembled WGS sequence"/>
</dbReference>
<proteinExistence type="predicted"/>
<sequence>MQGSEGTSYRAVLEAGLPDSAGPVNGTWRRAAVKRKKEAYKLWQKTRAPEHLTAYWKLKRLAKTAVAKAKNTEMDALYEKLDGPEGEKFAIRLAKARHRASLDIRVKEKDSSGTAEGCHGTSARRKMGTAVMVDSFTGRVTQMDRDRSLITDAKVAPYETVAPQQRPLICILKIAPSRLKQVERCGVPRIKCWRMREKEEVVISRERLPTVTNVDETRKKVTDAIRQVAQSELNITKPGRRKVGKQAWMWTYDGKEKVRGKKMLYHVFLGETTADNWRKYQEAKKAAKKAVAVAKATHYGDVNKKLLSCDGERYLYRLAKNRHRQNEDIEKFFGIDAAIFSWTARRR</sequence>
<reference evidence="1 2" key="1">
    <citation type="submission" date="2018-11" db="EMBL/GenBank/DDBJ databases">
        <authorList>
            <consortium name="Pathogen Informatics"/>
        </authorList>
    </citation>
    <scope>NUCLEOTIDE SEQUENCE [LARGE SCALE GENOMIC DNA]</scope>
</reference>
<dbReference type="AlphaFoldDB" id="A0A183FZB4"/>
<gene>
    <name evidence="1" type="ORF">HPBE_LOCUS14069</name>
</gene>
<keyword evidence="2" id="KW-1185">Reference proteome</keyword>
<dbReference type="EMBL" id="UZAH01028190">
    <property type="protein sequence ID" value="VDO98383.1"/>
    <property type="molecule type" value="Genomic_DNA"/>
</dbReference>
<accession>A0A183FZB4</accession>
<organism evidence="2 3">
    <name type="scientific">Heligmosomoides polygyrus</name>
    <name type="common">Parasitic roundworm</name>
    <dbReference type="NCBI Taxonomy" id="6339"/>
    <lineage>
        <taxon>Eukaryota</taxon>
        <taxon>Metazoa</taxon>
        <taxon>Ecdysozoa</taxon>
        <taxon>Nematoda</taxon>
        <taxon>Chromadorea</taxon>
        <taxon>Rhabditida</taxon>
        <taxon>Rhabditina</taxon>
        <taxon>Rhabditomorpha</taxon>
        <taxon>Strongyloidea</taxon>
        <taxon>Heligmosomidae</taxon>
        <taxon>Heligmosomoides</taxon>
    </lineage>
</organism>
<evidence type="ECO:0000313" key="2">
    <source>
        <dbReference type="Proteomes" id="UP000050761"/>
    </source>
</evidence>
<evidence type="ECO:0000313" key="3">
    <source>
        <dbReference type="WBParaSite" id="HPBE_0001406801-mRNA-1"/>
    </source>
</evidence>
<accession>A0A3P8B1S3</accession>
<reference evidence="3" key="2">
    <citation type="submission" date="2019-09" db="UniProtKB">
        <authorList>
            <consortium name="WormBaseParasite"/>
        </authorList>
    </citation>
    <scope>IDENTIFICATION</scope>
</reference>